<dbReference type="EMBL" id="GBRH01236076">
    <property type="protein sequence ID" value="JAD61819.1"/>
    <property type="molecule type" value="Transcribed_RNA"/>
</dbReference>
<evidence type="ECO:0000313" key="2">
    <source>
        <dbReference type="EMBL" id="JAD61819.1"/>
    </source>
</evidence>
<name>A0A0A9BCV5_ARUDO</name>
<dbReference type="AlphaFoldDB" id="A0A0A9BCV5"/>
<sequence>METKIARGRQTGWGDRTRRVAPPLQFRGATGEMSL</sequence>
<protein>
    <submittedName>
        <fullName evidence="2">Uncharacterized protein</fullName>
    </submittedName>
</protein>
<feature type="region of interest" description="Disordered" evidence="1">
    <location>
        <begin position="1"/>
        <end position="35"/>
    </location>
</feature>
<reference evidence="2" key="2">
    <citation type="journal article" date="2015" name="Data Brief">
        <title>Shoot transcriptome of the giant reed, Arundo donax.</title>
        <authorList>
            <person name="Barrero R.A."/>
            <person name="Guerrero F.D."/>
            <person name="Moolhuijzen P."/>
            <person name="Goolsby J.A."/>
            <person name="Tidwell J."/>
            <person name="Bellgard S.E."/>
            <person name="Bellgard M.I."/>
        </authorList>
    </citation>
    <scope>NUCLEOTIDE SEQUENCE</scope>
    <source>
        <tissue evidence="2">Shoot tissue taken approximately 20 cm above the soil surface</tissue>
    </source>
</reference>
<reference evidence="2" key="1">
    <citation type="submission" date="2014-09" db="EMBL/GenBank/DDBJ databases">
        <authorList>
            <person name="Magalhaes I.L.F."/>
            <person name="Oliveira U."/>
            <person name="Santos F.R."/>
            <person name="Vidigal T.H.D.A."/>
            <person name="Brescovit A.D."/>
            <person name="Santos A.J."/>
        </authorList>
    </citation>
    <scope>NUCLEOTIDE SEQUENCE</scope>
    <source>
        <tissue evidence="2">Shoot tissue taken approximately 20 cm above the soil surface</tissue>
    </source>
</reference>
<accession>A0A0A9BCV5</accession>
<evidence type="ECO:0000256" key="1">
    <source>
        <dbReference type="SAM" id="MobiDB-lite"/>
    </source>
</evidence>
<proteinExistence type="predicted"/>
<organism evidence="2">
    <name type="scientific">Arundo donax</name>
    <name type="common">Giant reed</name>
    <name type="synonym">Donax arundinaceus</name>
    <dbReference type="NCBI Taxonomy" id="35708"/>
    <lineage>
        <taxon>Eukaryota</taxon>
        <taxon>Viridiplantae</taxon>
        <taxon>Streptophyta</taxon>
        <taxon>Embryophyta</taxon>
        <taxon>Tracheophyta</taxon>
        <taxon>Spermatophyta</taxon>
        <taxon>Magnoliopsida</taxon>
        <taxon>Liliopsida</taxon>
        <taxon>Poales</taxon>
        <taxon>Poaceae</taxon>
        <taxon>PACMAD clade</taxon>
        <taxon>Arundinoideae</taxon>
        <taxon>Arundineae</taxon>
        <taxon>Arundo</taxon>
    </lineage>
</organism>